<dbReference type="Proteomes" id="UP000317303">
    <property type="component" value="Unassembled WGS sequence"/>
</dbReference>
<feature type="compositionally biased region" description="Basic and acidic residues" evidence="1">
    <location>
        <begin position="14"/>
        <end position="24"/>
    </location>
</feature>
<dbReference type="InterPro" id="IPR036689">
    <property type="entry name" value="ESAT-6-like_sf"/>
</dbReference>
<evidence type="ECO:0000313" key="2">
    <source>
        <dbReference type="EMBL" id="TWH21651.1"/>
    </source>
</evidence>
<accession>A0A660CKF9</accession>
<evidence type="ECO:0000313" key="3">
    <source>
        <dbReference type="Proteomes" id="UP000317303"/>
    </source>
</evidence>
<reference evidence="2 3" key="1">
    <citation type="submission" date="2019-07" db="EMBL/GenBank/DDBJ databases">
        <title>R&amp;d 2014.</title>
        <authorList>
            <person name="Klenk H.-P."/>
        </authorList>
    </citation>
    <scope>NUCLEOTIDE SEQUENCE [LARGE SCALE GENOMIC DNA]</scope>
    <source>
        <strain evidence="2 3">DSM 43194</strain>
    </source>
</reference>
<feature type="region of interest" description="Disordered" evidence="1">
    <location>
        <begin position="1"/>
        <end position="24"/>
    </location>
</feature>
<gene>
    <name evidence="2" type="ORF">JD82_03517</name>
</gene>
<dbReference type="AlphaFoldDB" id="A0A660CKF9"/>
<organism evidence="2 3">
    <name type="scientific">Prauserella rugosa</name>
    <dbReference type="NCBI Taxonomy" id="43354"/>
    <lineage>
        <taxon>Bacteria</taxon>
        <taxon>Bacillati</taxon>
        <taxon>Actinomycetota</taxon>
        <taxon>Actinomycetes</taxon>
        <taxon>Pseudonocardiales</taxon>
        <taxon>Pseudonocardiaceae</taxon>
        <taxon>Prauserella</taxon>
    </lineage>
</organism>
<dbReference type="EMBL" id="VLJV01000001">
    <property type="protein sequence ID" value="TWH21651.1"/>
    <property type="molecule type" value="Genomic_DNA"/>
</dbReference>
<protein>
    <submittedName>
        <fullName evidence="2">Uncharacterized protein</fullName>
    </submittedName>
</protein>
<proteinExistence type="predicted"/>
<comment type="caution">
    <text evidence="2">The sequence shown here is derived from an EMBL/GenBank/DDBJ whole genome shotgun (WGS) entry which is preliminary data.</text>
</comment>
<name>A0A660CKF9_9PSEU</name>
<evidence type="ECO:0000256" key="1">
    <source>
        <dbReference type="SAM" id="MobiDB-lite"/>
    </source>
</evidence>
<dbReference type="SUPFAM" id="SSF140453">
    <property type="entry name" value="EsxAB dimer-like"/>
    <property type="match status" value="1"/>
</dbReference>
<sequence>MLEEAAQALRNAKRTADSADESHHSARNIAYSSWEGSAAQAFLGELGPHLQHTQQLGATCGKYAEAFSDLAGSIEAVNKKMENARRTAADGGLKVEGPVIIRPEEPAMKKPRATDYSGAGAKENYKSDSAAWNQQIAGFNEKAAVFNTCLEIYTEARKKEEQAHSDFWESLNAGEGFDVKGTWDMGRTTASHALNVVASTESTRSDLLKKISSLEGSSRTYQAIASGALSLNGLSAQQRTQVMKDLSRAKGSETTYRTQIQQLDRMHQHVPDWLKSAATKSPGSLTPDSPMGRRAAKLLGKISWAGGGLTVYNEVSDAATGEQTWGKAVASTAGQLGGGWIGGVTGAAACSSLFPPFGPIVCGAAGMGAGSFAGGEVVDAIIPDESDLPEKVDRLTPAGRWGTSGQ</sequence>
<keyword evidence="3" id="KW-1185">Reference proteome</keyword>